<evidence type="ECO:0000313" key="1">
    <source>
        <dbReference type="EMBL" id="KAH7165315.1"/>
    </source>
</evidence>
<proteinExistence type="predicted"/>
<dbReference type="EMBL" id="JAGMUV010000003">
    <property type="protein sequence ID" value="KAH7165315.1"/>
    <property type="molecule type" value="Genomic_DNA"/>
</dbReference>
<dbReference type="OrthoDB" id="4500473at2759"/>
<comment type="caution">
    <text evidence="1">The sequence shown here is derived from an EMBL/GenBank/DDBJ whole genome shotgun (WGS) entry which is preliminary data.</text>
</comment>
<evidence type="ECO:0000313" key="2">
    <source>
        <dbReference type="Proteomes" id="UP000738349"/>
    </source>
</evidence>
<dbReference type="AlphaFoldDB" id="A0A9P9FKB8"/>
<reference evidence="1" key="1">
    <citation type="journal article" date="2021" name="Nat. Commun.">
        <title>Genetic determinants of endophytism in the Arabidopsis root mycobiome.</title>
        <authorList>
            <person name="Mesny F."/>
            <person name="Miyauchi S."/>
            <person name="Thiergart T."/>
            <person name="Pickel B."/>
            <person name="Atanasova L."/>
            <person name="Karlsson M."/>
            <person name="Huettel B."/>
            <person name="Barry K.W."/>
            <person name="Haridas S."/>
            <person name="Chen C."/>
            <person name="Bauer D."/>
            <person name="Andreopoulos W."/>
            <person name="Pangilinan J."/>
            <person name="LaButti K."/>
            <person name="Riley R."/>
            <person name="Lipzen A."/>
            <person name="Clum A."/>
            <person name="Drula E."/>
            <person name="Henrissat B."/>
            <person name="Kohler A."/>
            <person name="Grigoriev I.V."/>
            <person name="Martin F.M."/>
            <person name="Hacquard S."/>
        </authorList>
    </citation>
    <scope>NUCLEOTIDE SEQUENCE</scope>
    <source>
        <strain evidence="1">MPI-CAGE-AT-0147</strain>
    </source>
</reference>
<protein>
    <submittedName>
        <fullName evidence="1">Uncharacterized protein</fullName>
    </submittedName>
</protein>
<sequence>MANQIPLFFFAPTWDYPPGGPIRLGNVITSLKKPEQPLFRPQPPTDGDVITSEKRRVEYSREKLELGKFSILTRFFNLVGFDVDFGAEINRSDEEIYHFDLIETTQFAPRPEYLQKCIEAEDVRLYLQRSRYRKPLYIITGLKVVHGARADTFKSRATGGLLAAKSDMSSWSGGTIPIQSSLKVEGKVGNKSKTTWEGSSNFVFAFRVRKIRVSKKTGTVKSDEDYKKGAFFGKEIEQLNLPELIISREEDPDADDEGFAMEELMEDEDLVACAFLTKEDPTDSQ</sequence>
<organism evidence="1 2">
    <name type="scientific">Dactylonectria macrodidyma</name>
    <dbReference type="NCBI Taxonomy" id="307937"/>
    <lineage>
        <taxon>Eukaryota</taxon>
        <taxon>Fungi</taxon>
        <taxon>Dikarya</taxon>
        <taxon>Ascomycota</taxon>
        <taxon>Pezizomycotina</taxon>
        <taxon>Sordariomycetes</taxon>
        <taxon>Hypocreomycetidae</taxon>
        <taxon>Hypocreales</taxon>
        <taxon>Nectriaceae</taxon>
        <taxon>Dactylonectria</taxon>
    </lineage>
</organism>
<gene>
    <name evidence="1" type="ORF">EDB81DRAFT_710785</name>
</gene>
<keyword evidence="2" id="KW-1185">Reference proteome</keyword>
<dbReference type="Proteomes" id="UP000738349">
    <property type="component" value="Unassembled WGS sequence"/>
</dbReference>
<accession>A0A9P9FKB8</accession>
<name>A0A9P9FKB8_9HYPO</name>